<protein>
    <submittedName>
        <fullName evidence="2">Mesencephalic astrocyte-derived neurotrophic factor homolog</fullName>
    </submittedName>
</protein>
<accession>A0AC35FUA8</accession>
<reference evidence="2" key="1">
    <citation type="submission" date="2022-11" db="UniProtKB">
        <authorList>
            <consortium name="WormBaseParasite"/>
        </authorList>
    </citation>
    <scope>IDENTIFICATION</scope>
</reference>
<evidence type="ECO:0000313" key="1">
    <source>
        <dbReference type="Proteomes" id="UP000887580"/>
    </source>
</evidence>
<dbReference type="Proteomes" id="UP000887580">
    <property type="component" value="Unplaced"/>
</dbReference>
<proteinExistence type="predicted"/>
<name>A0AC35FUA8_9BILA</name>
<sequence>MSYNEFSIREIPTAFFYFIMKTFIIFIAIFVVAFAKEDKCEVCTKVLNDIIAKVPSGKNNNQDAISKTIREHCATTKGKENKLCNYIGALPESAASVMNDVSKPLSWSMPAEKVCEKLRTKDAQICDLKFDKEIDWKTIDLKKLKVKDLKKILENWGEVCKGCSEKIAQNSFYILV</sequence>
<organism evidence="1 2">
    <name type="scientific">Panagrolaimus sp. PS1159</name>
    <dbReference type="NCBI Taxonomy" id="55785"/>
    <lineage>
        <taxon>Eukaryota</taxon>
        <taxon>Metazoa</taxon>
        <taxon>Ecdysozoa</taxon>
        <taxon>Nematoda</taxon>
        <taxon>Chromadorea</taxon>
        <taxon>Rhabditida</taxon>
        <taxon>Tylenchina</taxon>
        <taxon>Panagrolaimomorpha</taxon>
        <taxon>Panagrolaimoidea</taxon>
        <taxon>Panagrolaimidae</taxon>
        <taxon>Panagrolaimus</taxon>
    </lineage>
</organism>
<evidence type="ECO:0000313" key="2">
    <source>
        <dbReference type="WBParaSite" id="PS1159_v2.g20472.t1"/>
    </source>
</evidence>
<dbReference type="WBParaSite" id="PS1159_v2.g20472.t1">
    <property type="protein sequence ID" value="PS1159_v2.g20472.t1"/>
    <property type="gene ID" value="PS1159_v2.g20472"/>
</dbReference>